<dbReference type="GO" id="GO:0006779">
    <property type="term" value="P:porphyrin-containing compound biosynthetic process"/>
    <property type="evidence" value="ECO:0007669"/>
    <property type="project" value="TreeGrafter"/>
</dbReference>
<dbReference type="PANTHER" id="PTHR13932:SF5">
    <property type="entry name" value="RADICAL S-ADENOSYL METHIONINE DOMAIN-CONTAINING PROTEIN 1, MITOCHONDRIAL"/>
    <property type="match status" value="1"/>
</dbReference>
<feature type="domain" description="Radical SAM core" evidence="2">
    <location>
        <begin position="62"/>
        <end position="301"/>
    </location>
</feature>
<keyword evidence="4" id="KW-1185">Reference proteome</keyword>
<organism evidence="3 4">
    <name type="scientific">Sulfobacillus acidophilus (strain ATCC 700253 / DSM 10332 / NAL)</name>
    <dbReference type="NCBI Taxonomy" id="679936"/>
    <lineage>
        <taxon>Bacteria</taxon>
        <taxon>Bacillati</taxon>
        <taxon>Bacillota</taxon>
        <taxon>Clostridia</taxon>
        <taxon>Eubacteriales</taxon>
        <taxon>Clostridiales Family XVII. Incertae Sedis</taxon>
        <taxon>Sulfobacillus</taxon>
    </lineage>
</organism>
<sequence>MLSYSVIDAAREEMAKDFRLLPDHYFADKNSRTFRFNNIQRLYSRRPQTNSANEIRDNLAALLDQPTLSFYAGVPWCEQICHFCDLAFGVTTKNDRDKRQRYLETLEMELELLKKHGAAGKVVKSIYFGGGTPTVLDDDQFAFLLRSIINGIKPSPGSSITCEAAPSSLTSEKIAIMQDAGVTRLSSGLQTIDDSIRSAQHQLLSGQEAMRAIEASLGKFDVVNTDLIYGFPNETLDSWARTVNEVSSMGIPSITLYRLEVRDRTANLRRFEKDSERFPEEFDSRLRYYIAKNILSDKGYVESPLGWWIKAESTKPSWELHKQIWRNVTPYIGIGQGAWSQGPSFYYINSKLTKEWEEMVRTGEFPVKSYTRLREKDAFIFQFIRELRTYGGINLEVSKDTATQLGLGNQVDKFVQQQCDWGLLSEESQGFSLTAAGKALVHWIIDDFIDACA</sequence>
<dbReference type="Proteomes" id="UP000005439">
    <property type="component" value="Chromosome"/>
</dbReference>
<dbReference type="SMART" id="SM00729">
    <property type="entry name" value="Elp3"/>
    <property type="match status" value="1"/>
</dbReference>
<dbReference type="KEGG" id="sap:Sulac_0640"/>
<dbReference type="PANTHER" id="PTHR13932">
    <property type="entry name" value="COPROPORPHYRINIGEN III OXIDASE"/>
    <property type="match status" value="1"/>
</dbReference>
<dbReference type="GO" id="GO:0005737">
    <property type="term" value="C:cytoplasm"/>
    <property type="evidence" value="ECO:0007669"/>
    <property type="project" value="TreeGrafter"/>
</dbReference>
<dbReference type="AlphaFoldDB" id="G8TZY7"/>
<dbReference type="PATRIC" id="fig|679936.5.peg.685"/>
<dbReference type="GO" id="GO:0051539">
    <property type="term" value="F:4 iron, 4 sulfur cluster binding"/>
    <property type="evidence" value="ECO:0007669"/>
    <property type="project" value="TreeGrafter"/>
</dbReference>
<evidence type="ECO:0000256" key="1">
    <source>
        <dbReference type="ARBA" id="ARBA00017228"/>
    </source>
</evidence>
<reference evidence="3 4" key="2">
    <citation type="journal article" date="2012" name="Stand. Genomic Sci.">
        <title>Complete genome sequence of the moderately thermophilic mineral-sulfide-oxidizing firmicute Sulfobacillus acidophilus type strain (NAL(T)).</title>
        <authorList>
            <person name="Anderson I."/>
            <person name="Chertkov O."/>
            <person name="Chen A."/>
            <person name="Saunders E."/>
            <person name="Lapidus A."/>
            <person name="Nolan M."/>
            <person name="Lucas S."/>
            <person name="Hammon N."/>
            <person name="Deshpande S."/>
            <person name="Cheng J.F."/>
            <person name="Han C."/>
            <person name="Tapia R."/>
            <person name="Goodwin L.A."/>
            <person name="Pitluck S."/>
            <person name="Liolios K."/>
            <person name="Pagani I."/>
            <person name="Ivanova N."/>
            <person name="Mikhailova N."/>
            <person name="Pati A."/>
            <person name="Palaniappan K."/>
            <person name="Land M."/>
            <person name="Pan C."/>
            <person name="Rohde M."/>
            <person name="Pukall R."/>
            <person name="Goker M."/>
            <person name="Detter J.C."/>
            <person name="Woyke T."/>
            <person name="Bristow J."/>
            <person name="Eisen J.A."/>
            <person name="Markowitz V."/>
            <person name="Hugenholtz P."/>
            <person name="Kyrpides N.C."/>
            <person name="Klenk H.P."/>
            <person name="Mavromatis K."/>
        </authorList>
    </citation>
    <scope>NUCLEOTIDE SEQUENCE [LARGE SCALE GENOMIC DNA]</scope>
    <source>
        <strain evidence="4">ATCC 700253 / DSM 10332 / NAL</strain>
    </source>
</reference>
<dbReference type="Pfam" id="PF04055">
    <property type="entry name" value="Radical_SAM"/>
    <property type="match status" value="1"/>
</dbReference>
<dbReference type="InterPro" id="IPR007197">
    <property type="entry name" value="rSAM"/>
</dbReference>
<accession>G8TZY7</accession>
<dbReference type="SFLD" id="SFLDG01065">
    <property type="entry name" value="anaerobic_coproporphyrinogen-I"/>
    <property type="match status" value="1"/>
</dbReference>
<dbReference type="EMBL" id="CP003179">
    <property type="protein sequence ID" value="AEW04156.1"/>
    <property type="molecule type" value="Genomic_DNA"/>
</dbReference>
<gene>
    <name evidence="3" type="ordered locus">Sulac_0640</name>
</gene>
<dbReference type="HOGENOM" id="CLU_027579_3_1_9"/>
<dbReference type="InterPro" id="IPR006638">
    <property type="entry name" value="Elp3/MiaA/NifB-like_rSAM"/>
</dbReference>
<dbReference type="InterPro" id="IPR058240">
    <property type="entry name" value="rSAM_sf"/>
</dbReference>
<dbReference type="InterPro" id="IPR023404">
    <property type="entry name" value="rSAM_horseshoe"/>
</dbReference>
<dbReference type="SUPFAM" id="SSF102114">
    <property type="entry name" value="Radical SAM enzymes"/>
    <property type="match status" value="1"/>
</dbReference>
<dbReference type="SFLD" id="SFLDS00029">
    <property type="entry name" value="Radical_SAM"/>
    <property type="match status" value="1"/>
</dbReference>
<proteinExistence type="predicted"/>
<evidence type="ECO:0000313" key="3">
    <source>
        <dbReference type="EMBL" id="AEW04156.1"/>
    </source>
</evidence>
<dbReference type="GO" id="GO:0003824">
    <property type="term" value="F:catalytic activity"/>
    <property type="evidence" value="ECO:0007669"/>
    <property type="project" value="InterPro"/>
</dbReference>
<dbReference type="STRING" id="679936.Sulac_0640"/>
<name>G8TZY7_SULAD</name>
<dbReference type="SFLD" id="SFLDG01082">
    <property type="entry name" value="B12-binding_domain_containing"/>
    <property type="match status" value="1"/>
</dbReference>
<dbReference type="PROSITE" id="PS51918">
    <property type="entry name" value="RADICAL_SAM"/>
    <property type="match status" value="1"/>
</dbReference>
<dbReference type="Gene3D" id="3.80.30.20">
    <property type="entry name" value="tm_1862 like domain"/>
    <property type="match status" value="1"/>
</dbReference>
<reference evidence="4" key="1">
    <citation type="submission" date="2011-12" db="EMBL/GenBank/DDBJ databases">
        <title>The complete genome of chromosome of Sulfobacillus acidophilus DSM 10332.</title>
        <authorList>
            <person name="Lucas S."/>
            <person name="Han J."/>
            <person name="Lapidus A."/>
            <person name="Bruce D."/>
            <person name="Goodwin L."/>
            <person name="Pitluck S."/>
            <person name="Peters L."/>
            <person name="Kyrpides N."/>
            <person name="Mavromatis K."/>
            <person name="Ivanova N."/>
            <person name="Mikhailova N."/>
            <person name="Chertkov O."/>
            <person name="Saunders E."/>
            <person name="Detter J.C."/>
            <person name="Tapia R."/>
            <person name="Han C."/>
            <person name="Land M."/>
            <person name="Hauser L."/>
            <person name="Markowitz V."/>
            <person name="Cheng J.-F."/>
            <person name="Hugenholtz P."/>
            <person name="Woyke T."/>
            <person name="Wu D."/>
            <person name="Pukall R."/>
            <person name="Gehrich-Schroeter G."/>
            <person name="Schneider S."/>
            <person name="Klenk H.-P."/>
            <person name="Eisen J.A."/>
        </authorList>
    </citation>
    <scope>NUCLEOTIDE SEQUENCE [LARGE SCALE GENOMIC DNA]</scope>
    <source>
        <strain evidence="4">ATCC 700253 / DSM 10332 / NAL</strain>
    </source>
</reference>
<evidence type="ECO:0000259" key="2">
    <source>
        <dbReference type="PROSITE" id="PS51918"/>
    </source>
</evidence>
<dbReference type="InterPro" id="IPR034505">
    <property type="entry name" value="Coproporphyrinogen-III_oxidase"/>
</dbReference>
<evidence type="ECO:0000313" key="4">
    <source>
        <dbReference type="Proteomes" id="UP000005439"/>
    </source>
</evidence>
<protein>
    <recommendedName>
        <fullName evidence="1">Heme chaperone HemW</fullName>
    </recommendedName>
</protein>